<dbReference type="SUPFAM" id="SSF56801">
    <property type="entry name" value="Acetyl-CoA synthetase-like"/>
    <property type="match status" value="1"/>
</dbReference>
<dbReference type="SUPFAM" id="SSF47336">
    <property type="entry name" value="ACP-like"/>
    <property type="match status" value="1"/>
</dbReference>
<evidence type="ECO:0000256" key="3">
    <source>
        <dbReference type="ARBA" id="ARBA00022553"/>
    </source>
</evidence>
<dbReference type="GO" id="GO:0031177">
    <property type="term" value="F:phosphopantetheine binding"/>
    <property type="evidence" value="ECO:0007669"/>
    <property type="project" value="InterPro"/>
</dbReference>
<evidence type="ECO:0000313" key="5">
    <source>
        <dbReference type="EMBL" id="NMN95258.1"/>
    </source>
</evidence>
<dbReference type="InterPro" id="IPR001242">
    <property type="entry name" value="Condensation_dom"/>
</dbReference>
<dbReference type="PROSITE" id="PS50075">
    <property type="entry name" value="CARRIER"/>
    <property type="match status" value="1"/>
</dbReference>
<name>A0A848KCI2_9NOCA</name>
<comment type="cofactor">
    <cofactor evidence="1">
        <name>pantetheine 4'-phosphate</name>
        <dbReference type="ChEBI" id="CHEBI:47942"/>
    </cofactor>
</comment>
<dbReference type="GO" id="GO:0005829">
    <property type="term" value="C:cytosol"/>
    <property type="evidence" value="ECO:0007669"/>
    <property type="project" value="TreeGrafter"/>
</dbReference>
<reference evidence="5 6" key="2">
    <citation type="submission" date="2020-06" db="EMBL/GenBank/DDBJ databases">
        <title>Antribacter stalactiti gen. nov., sp. nov., a new member of the family Nacardiaceae isolated from a cave.</title>
        <authorList>
            <person name="Kim I.S."/>
        </authorList>
    </citation>
    <scope>NUCLEOTIDE SEQUENCE [LARGE SCALE GENOMIC DNA]</scope>
    <source>
        <strain evidence="5 6">YC2-7</strain>
    </source>
</reference>
<dbReference type="Gene3D" id="3.30.300.30">
    <property type="match status" value="1"/>
</dbReference>
<proteinExistence type="predicted"/>
<keyword evidence="6" id="KW-1185">Reference proteome</keyword>
<comment type="caution">
    <text evidence="5">The sequence shown here is derived from an EMBL/GenBank/DDBJ whole genome shotgun (WGS) entry which is preliminary data.</text>
</comment>
<dbReference type="Pfam" id="PF13193">
    <property type="entry name" value="AMP-binding_C"/>
    <property type="match status" value="1"/>
</dbReference>
<dbReference type="InterPro" id="IPR036736">
    <property type="entry name" value="ACP-like_sf"/>
</dbReference>
<dbReference type="GO" id="GO:0008610">
    <property type="term" value="P:lipid biosynthetic process"/>
    <property type="evidence" value="ECO:0007669"/>
    <property type="project" value="UniProtKB-ARBA"/>
</dbReference>
<dbReference type="Proteomes" id="UP000535543">
    <property type="component" value="Unassembled WGS sequence"/>
</dbReference>
<dbReference type="InterPro" id="IPR020845">
    <property type="entry name" value="AMP-binding_CS"/>
</dbReference>
<keyword evidence="2" id="KW-0596">Phosphopantetheine</keyword>
<dbReference type="InterPro" id="IPR010071">
    <property type="entry name" value="AA_adenyl_dom"/>
</dbReference>
<dbReference type="Gene3D" id="3.40.50.980">
    <property type="match status" value="2"/>
</dbReference>
<dbReference type="Gene3D" id="2.30.38.10">
    <property type="entry name" value="Luciferase, Domain 3"/>
    <property type="match status" value="1"/>
</dbReference>
<dbReference type="CDD" id="cd05930">
    <property type="entry name" value="A_NRPS"/>
    <property type="match status" value="1"/>
</dbReference>
<dbReference type="PANTHER" id="PTHR45527:SF1">
    <property type="entry name" value="FATTY ACID SYNTHASE"/>
    <property type="match status" value="1"/>
</dbReference>
<dbReference type="Gene3D" id="1.10.1200.10">
    <property type="entry name" value="ACP-like"/>
    <property type="match status" value="1"/>
</dbReference>
<dbReference type="SUPFAM" id="SSF52777">
    <property type="entry name" value="CoA-dependent acyltransferases"/>
    <property type="match status" value="4"/>
</dbReference>
<dbReference type="InterPro" id="IPR000873">
    <property type="entry name" value="AMP-dep_synth/lig_dom"/>
</dbReference>
<dbReference type="Pfam" id="PF00668">
    <property type="entry name" value="Condensation"/>
    <property type="match status" value="2"/>
</dbReference>
<dbReference type="InterPro" id="IPR045851">
    <property type="entry name" value="AMP-bd_C_sf"/>
</dbReference>
<dbReference type="PROSITE" id="PS00455">
    <property type="entry name" value="AMP_BINDING"/>
    <property type="match status" value="1"/>
</dbReference>
<evidence type="ECO:0000256" key="1">
    <source>
        <dbReference type="ARBA" id="ARBA00001957"/>
    </source>
</evidence>
<dbReference type="SMART" id="SM00823">
    <property type="entry name" value="PKS_PP"/>
    <property type="match status" value="1"/>
</dbReference>
<dbReference type="GO" id="GO:0043041">
    <property type="term" value="P:amino acid activation for nonribosomal peptide biosynthetic process"/>
    <property type="evidence" value="ECO:0007669"/>
    <property type="project" value="TreeGrafter"/>
</dbReference>
<protein>
    <submittedName>
        <fullName evidence="5">Amino acid adenylation domain-containing protein</fullName>
    </submittedName>
</protein>
<feature type="domain" description="Carrier" evidence="4">
    <location>
        <begin position="970"/>
        <end position="1044"/>
    </location>
</feature>
<reference evidence="5 6" key="1">
    <citation type="submission" date="2019-05" db="EMBL/GenBank/DDBJ databases">
        <authorList>
            <person name="Lee S.D."/>
        </authorList>
    </citation>
    <scope>NUCLEOTIDE SEQUENCE [LARGE SCALE GENOMIC DNA]</scope>
    <source>
        <strain evidence="5 6">YC2-7</strain>
    </source>
</reference>
<dbReference type="UniPathway" id="UPA00011"/>
<dbReference type="PANTHER" id="PTHR45527">
    <property type="entry name" value="NONRIBOSOMAL PEPTIDE SYNTHETASE"/>
    <property type="match status" value="1"/>
</dbReference>
<keyword evidence="3" id="KW-0597">Phosphoprotein</keyword>
<dbReference type="GO" id="GO:0003824">
    <property type="term" value="F:catalytic activity"/>
    <property type="evidence" value="ECO:0007669"/>
    <property type="project" value="InterPro"/>
</dbReference>
<dbReference type="InterPro" id="IPR023213">
    <property type="entry name" value="CAT-like_dom_sf"/>
</dbReference>
<evidence type="ECO:0000256" key="2">
    <source>
        <dbReference type="ARBA" id="ARBA00022450"/>
    </source>
</evidence>
<dbReference type="Pfam" id="PF00501">
    <property type="entry name" value="AMP-binding"/>
    <property type="match status" value="1"/>
</dbReference>
<dbReference type="NCBIfam" id="TIGR01733">
    <property type="entry name" value="AA-adenyl-dom"/>
    <property type="match status" value="1"/>
</dbReference>
<evidence type="ECO:0000259" key="4">
    <source>
        <dbReference type="PROSITE" id="PS50075"/>
    </source>
</evidence>
<gene>
    <name evidence="5" type="ORF">FGL95_09465</name>
</gene>
<sequence>MTTVDRTQPAGIEDVLALSPLQEGFFSLARIADEGVDLYTMQFVMEIVGPVDLERLHRSFDAMFVRHPNLRASFWDQDLPRPVQIVPTWVDVPWSEIAVSAHELDELEVSERRRNFDLSRGPLWRVVIATAGESRRLILTAHHILLDGWAMAVFFRELIAIYDSGAPELLPTPRPYRDYIGWLAQQDTAAATKSWVDYLDRVSAPLMLAEGDSAQVGRVVPGSTRFELDPESTATLRTWSRKHGLTLNTVTQFAWAVVLGALTDRDDVVFGTTVSGRPESLAGVETMIGLFINAVPMAVRLDRSASIVEQCAALQRESAAMREQGFLGLSTVQRAAGHDSLFDTLLVFENAPIGAATAAIHTRDGAQFVPKTMESLAHYPLTVVAYVLDETLVLEIEAVTAALPHFSAADIGARLLAVLRRLPDSTGVGELDPLLPGERADLLRLATTPALDDVSDVGIAEQFARQAARTPEAIALTTAAVQFTYAELAAAAGALSAELTARGIGAESVVALALPRSERSIIAILATLAAGAAYVPVDVAAPISRIESVLRQSAPDLVVSVRDSAPLLGDFDVDVFTIDDPALGFSAEFAPVAARPDQCAYLIFTSGSTGEPKGVMGTHAALSSYFADHRNRVYRPAVARLGRKLRIAHAWSLSFDASWQPLVGLLDGHEIHLFDSAEMRDAQGVVDGIAARRIDMIDTSPSMFAQLSDAGLLGDRSSAAQLSVLALGGEAIGPQLWAQLQVLPDTDVYNCYGPTETTVEALVGPVTAQRGSSLPPNLGGPTAGTTAYVLDSHLRLSPIGVVGELYLAGGQLTRGYVERRANTADRFVADPFAAGRRMYRTGDLVRRLPSGELTFLGRVDDQVKIRGYRVELGDIEAELRRLSGVSAAAVVVVRRAAGPALVGFVVASGKEPAKLRTELGEHLPAYMVPTRLVVLPSLPITSNGKLDTRELVDAAAKLLVAGSASDSGALPGTNTEKALAGAFAEVLGGPAPGIDEDFFDLGMDSVVAISLVNRLRRQSVPVSPRMVLATPTIRDLAAAIDAAALRATATEHIGYGEIETVPNFAWMFRYGSFRRACHTMALTLPPRVSDADLALVLQAVLDGHDMLRSRLVETPDGPRVVTREPGIVRAADILVTTDADIAQAARAAVDGLDPHAGAMVRAVRLERDSGELLLLAVHHLAVDAVSWRVLFADLADAWSQLTETPSVPVLPPEPTPFRDWAQALRRRADAPEVLAQRDYWIAQVAGDDPVLGERYPDPTTDTWSMLKIAPADSSVETTRVLLGKSGQLRELLLTALTTTIATWRAERGQDGAAGMLVALGGHGREDEAVGGAVDTANTVGWFTTLYPVRLGAGHDHASPDALMDAVTAELDEVPHGGVDYGLLAYTNPVPELAHARDPQVAFNYLGRFDLGGPDVPLHWLPSADNAVHQQLPIAPEPDFPLRFAVDVYSAIRPTVAGPQLVTSWRWNSAAMTADQANRLAVIWQETVEKVAASLQFRTS</sequence>
<dbReference type="Pfam" id="PF00550">
    <property type="entry name" value="PP-binding"/>
    <property type="match status" value="1"/>
</dbReference>
<dbReference type="InterPro" id="IPR009081">
    <property type="entry name" value="PP-bd_ACP"/>
</dbReference>
<evidence type="ECO:0000313" key="6">
    <source>
        <dbReference type="Proteomes" id="UP000535543"/>
    </source>
</evidence>
<dbReference type="InterPro" id="IPR025110">
    <property type="entry name" value="AMP-bd_C"/>
</dbReference>
<dbReference type="GO" id="GO:0044550">
    <property type="term" value="P:secondary metabolite biosynthetic process"/>
    <property type="evidence" value="ECO:0007669"/>
    <property type="project" value="TreeGrafter"/>
</dbReference>
<dbReference type="InterPro" id="IPR020806">
    <property type="entry name" value="PKS_PP-bd"/>
</dbReference>
<dbReference type="Gene3D" id="3.30.559.30">
    <property type="entry name" value="Nonribosomal peptide synthetase, condensation domain"/>
    <property type="match status" value="2"/>
</dbReference>
<dbReference type="EMBL" id="VCQU01000003">
    <property type="protein sequence ID" value="NMN95258.1"/>
    <property type="molecule type" value="Genomic_DNA"/>
</dbReference>
<organism evidence="5 6">
    <name type="scientific">Antrihabitans stalactiti</name>
    <dbReference type="NCBI Taxonomy" id="2584121"/>
    <lineage>
        <taxon>Bacteria</taxon>
        <taxon>Bacillati</taxon>
        <taxon>Actinomycetota</taxon>
        <taxon>Actinomycetes</taxon>
        <taxon>Mycobacteriales</taxon>
        <taxon>Nocardiaceae</taxon>
        <taxon>Antrihabitans</taxon>
    </lineage>
</organism>
<accession>A0A848KCI2</accession>
<dbReference type="Gene3D" id="3.30.559.10">
    <property type="entry name" value="Chloramphenicol acetyltransferase-like domain"/>
    <property type="match status" value="2"/>
</dbReference>